<dbReference type="GO" id="GO:0004519">
    <property type="term" value="F:endonuclease activity"/>
    <property type="evidence" value="ECO:0007669"/>
    <property type="project" value="UniProtKB-KW"/>
</dbReference>
<keyword evidence="1" id="KW-0645">Protease</keyword>
<dbReference type="Gene3D" id="3.10.10.10">
    <property type="entry name" value="HIV Type 1 Reverse Transcriptase, subunit A, domain 1"/>
    <property type="match status" value="1"/>
</dbReference>
<dbReference type="CDD" id="cd00303">
    <property type="entry name" value="retropepsin_like"/>
    <property type="match status" value="1"/>
</dbReference>
<evidence type="ECO:0000313" key="10">
    <source>
        <dbReference type="Proteomes" id="UP001341281"/>
    </source>
</evidence>
<evidence type="ECO:0000259" key="8">
    <source>
        <dbReference type="PROSITE" id="PS50878"/>
    </source>
</evidence>
<reference evidence="9 10" key="1">
    <citation type="submission" date="2024-02" db="EMBL/GenBank/DDBJ databases">
        <title>High-quality chromosome-scale genome assembly of Pensacola bahiagrass (Paspalum notatum Flugge var. saurae).</title>
        <authorList>
            <person name="Vega J.M."/>
            <person name="Podio M."/>
            <person name="Orjuela J."/>
            <person name="Siena L.A."/>
            <person name="Pessino S.C."/>
            <person name="Combes M.C."/>
            <person name="Mariac C."/>
            <person name="Albertini E."/>
            <person name="Pupilli F."/>
            <person name="Ortiz J.P.A."/>
            <person name="Leblanc O."/>
        </authorList>
    </citation>
    <scope>NUCLEOTIDE SEQUENCE [LARGE SCALE GENOMIC DNA]</scope>
    <source>
        <strain evidence="9">R1</strain>
        <tissue evidence="9">Leaf</tissue>
    </source>
</reference>
<protein>
    <recommendedName>
        <fullName evidence="8">Reverse transcriptase domain-containing protein</fullName>
    </recommendedName>
</protein>
<evidence type="ECO:0000256" key="2">
    <source>
        <dbReference type="ARBA" id="ARBA00022679"/>
    </source>
</evidence>
<sequence>MSISVWDANGTFGKQTITLSTFVGSHKVVMLVDSGSSHSFISEQLAELAYPLEVRLANGAELLCSHELPCRSWWIQGHTFKTSFKILPLKCYDIILGMDWLEVNSPMEVHWVDKWLSFQQGGNIIKLHGVQSQLQLKGIVNGDQLHALHQQDEIWCVVAVYSLDARDSETSVHPAIQPLLVEYKDLFCEPKGLPPNRSMMHTIPLMAGVTPFRIRPYRYTPFQKDEIERQVAHLLKNEMIQRSCSPFASPVLLVKKKAGDWRLYVDFRRLNAYTIKNKFPIPIVEELFEELGGAQCFTTLDLRSRFHQILVAEEDRYKTAFQTHQGHYEYKVMPYGLTRAPTTFQSMINYILEPLLRKCVVVFIDDILIYSKSLEDHVKHVQQVFQLLREHQFKAKLSKCSFAQTQLKYLGHILSAQGVSTDPDKIADVQNSQVPTSVRNSEASWD</sequence>
<dbReference type="PANTHER" id="PTHR24559">
    <property type="entry name" value="TRANSPOSON TY3-I GAG-POL POLYPROTEIN"/>
    <property type="match status" value="1"/>
</dbReference>
<evidence type="ECO:0000256" key="5">
    <source>
        <dbReference type="ARBA" id="ARBA00022759"/>
    </source>
</evidence>
<dbReference type="Pfam" id="PF00078">
    <property type="entry name" value="RVT_1"/>
    <property type="match status" value="1"/>
</dbReference>
<proteinExistence type="predicted"/>
<dbReference type="EMBL" id="CP144753">
    <property type="protein sequence ID" value="WVZ94744.1"/>
    <property type="molecule type" value="Genomic_DNA"/>
</dbReference>
<organism evidence="9 10">
    <name type="scientific">Paspalum notatum var. saurae</name>
    <dbReference type="NCBI Taxonomy" id="547442"/>
    <lineage>
        <taxon>Eukaryota</taxon>
        <taxon>Viridiplantae</taxon>
        <taxon>Streptophyta</taxon>
        <taxon>Embryophyta</taxon>
        <taxon>Tracheophyta</taxon>
        <taxon>Spermatophyta</taxon>
        <taxon>Magnoliopsida</taxon>
        <taxon>Liliopsida</taxon>
        <taxon>Poales</taxon>
        <taxon>Poaceae</taxon>
        <taxon>PACMAD clade</taxon>
        <taxon>Panicoideae</taxon>
        <taxon>Andropogonodae</taxon>
        <taxon>Paspaleae</taxon>
        <taxon>Paspalinae</taxon>
        <taxon>Paspalum</taxon>
    </lineage>
</organism>
<dbReference type="InterPro" id="IPR000477">
    <property type="entry name" value="RT_dom"/>
</dbReference>
<dbReference type="SUPFAM" id="SSF56672">
    <property type="entry name" value="DNA/RNA polymerases"/>
    <property type="match status" value="1"/>
</dbReference>
<accession>A0AAQ3UNE6</accession>
<dbReference type="InterPro" id="IPR043502">
    <property type="entry name" value="DNA/RNA_pol_sf"/>
</dbReference>
<evidence type="ECO:0000256" key="1">
    <source>
        <dbReference type="ARBA" id="ARBA00022670"/>
    </source>
</evidence>
<dbReference type="PANTHER" id="PTHR24559:SF450">
    <property type="entry name" value="RNA-DIRECTED DNA POLYMERASE HOMOLOG"/>
    <property type="match status" value="1"/>
</dbReference>
<dbReference type="CDD" id="cd01647">
    <property type="entry name" value="RT_LTR"/>
    <property type="match status" value="1"/>
</dbReference>
<dbReference type="Gene3D" id="2.40.70.10">
    <property type="entry name" value="Acid Proteases"/>
    <property type="match status" value="1"/>
</dbReference>
<evidence type="ECO:0000256" key="4">
    <source>
        <dbReference type="ARBA" id="ARBA00022722"/>
    </source>
</evidence>
<keyword evidence="4" id="KW-0540">Nuclease</keyword>
<dbReference type="InterPro" id="IPR053134">
    <property type="entry name" value="RNA-dir_DNA_polymerase"/>
</dbReference>
<keyword evidence="2" id="KW-0808">Transferase</keyword>
<dbReference type="Proteomes" id="UP001341281">
    <property type="component" value="Chromosome 09"/>
</dbReference>
<evidence type="ECO:0000313" key="9">
    <source>
        <dbReference type="EMBL" id="WVZ94744.1"/>
    </source>
</evidence>
<dbReference type="GO" id="GO:0006508">
    <property type="term" value="P:proteolysis"/>
    <property type="evidence" value="ECO:0007669"/>
    <property type="project" value="UniProtKB-KW"/>
</dbReference>
<name>A0AAQ3UNE6_PASNO</name>
<dbReference type="GO" id="GO:0008233">
    <property type="term" value="F:peptidase activity"/>
    <property type="evidence" value="ECO:0007669"/>
    <property type="project" value="UniProtKB-KW"/>
</dbReference>
<keyword evidence="3" id="KW-0548">Nucleotidyltransferase</keyword>
<dbReference type="GO" id="GO:0003964">
    <property type="term" value="F:RNA-directed DNA polymerase activity"/>
    <property type="evidence" value="ECO:0007669"/>
    <property type="project" value="UniProtKB-KW"/>
</dbReference>
<dbReference type="PROSITE" id="PS50878">
    <property type="entry name" value="RT_POL"/>
    <property type="match status" value="1"/>
</dbReference>
<gene>
    <name evidence="9" type="ORF">U9M48_040606</name>
</gene>
<feature type="domain" description="Reverse transcriptase" evidence="8">
    <location>
        <begin position="235"/>
        <end position="414"/>
    </location>
</feature>
<dbReference type="AlphaFoldDB" id="A0AAQ3UNE6"/>
<keyword evidence="5" id="KW-0255">Endonuclease</keyword>
<evidence type="ECO:0000256" key="3">
    <source>
        <dbReference type="ARBA" id="ARBA00022695"/>
    </source>
</evidence>
<dbReference type="FunFam" id="3.10.10.10:FF:000007">
    <property type="entry name" value="Retrovirus-related Pol polyprotein from transposon 17.6-like Protein"/>
    <property type="match status" value="1"/>
</dbReference>
<keyword evidence="10" id="KW-1185">Reference proteome</keyword>
<dbReference type="Pfam" id="PF08284">
    <property type="entry name" value="RVP_2"/>
    <property type="match status" value="1"/>
</dbReference>
<keyword evidence="6" id="KW-0378">Hydrolase</keyword>
<dbReference type="SUPFAM" id="SSF50630">
    <property type="entry name" value="Acid proteases"/>
    <property type="match status" value="1"/>
</dbReference>
<dbReference type="Gene3D" id="3.30.70.270">
    <property type="match status" value="1"/>
</dbReference>
<dbReference type="InterPro" id="IPR043128">
    <property type="entry name" value="Rev_trsase/Diguanyl_cyclase"/>
</dbReference>
<keyword evidence="7" id="KW-0695">RNA-directed DNA polymerase</keyword>
<evidence type="ECO:0000256" key="7">
    <source>
        <dbReference type="ARBA" id="ARBA00022918"/>
    </source>
</evidence>
<dbReference type="InterPro" id="IPR021109">
    <property type="entry name" value="Peptidase_aspartic_dom_sf"/>
</dbReference>
<evidence type="ECO:0000256" key="6">
    <source>
        <dbReference type="ARBA" id="ARBA00022801"/>
    </source>
</evidence>